<keyword evidence="3" id="KW-1185">Reference proteome</keyword>
<dbReference type="GO" id="GO:0006355">
    <property type="term" value="P:regulation of DNA-templated transcription"/>
    <property type="evidence" value="ECO:0007669"/>
    <property type="project" value="InterPro"/>
</dbReference>
<dbReference type="RefSeq" id="WP_156712984.1">
    <property type="nucleotide sequence ID" value="NZ_WPHG01000003.1"/>
</dbReference>
<protein>
    <submittedName>
        <fullName evidence="2">Ribbon-helix-helix domain-containing protein</fullName>
    </submittedName>
</protein>
<organism evidence="2 3">
    <name type="scientific">Nitratireductor arenosus</name>
    <dbReference type="NCBI Taxonomy" id="2682096"/>
    <lineage>
        <taxon>Bacteria</taxon>
        <taxon>Pseudomonadati</taxon>
        <taxon>Pseudomonadota</taxon>
        <taxon>Alphaproteobacteria</taxon>
        <taxon>Hyphomicrobiales</taxon>
        <taxon>Phyllobacteriaceae</taxon>
        <taxon>Nitratireductor</taxon>
    </lineage>
</organism>
<comment type="caution">
    <text evidence="2">The sequence shown here is derived from an EMBL/GenBank/DDBJ whole genome shotgun (WGS) entry which is preliminary data.</text>
</comment>
<gene>
    <name evidence="2" type="ORF">GN330_12145</name>
</gene>
<dbReference type="EMBL" id="WPHG01000003">
    <property type="protein sequence ID" value="MVA97995.1"/>
    <property type="molecule type" value="Genomic_DNA"/>
</dbReference>
<feature type="domain" description="Ribbon-helix-helix protein CopG" evidence="1">
    <location>
        <begin position="14"/>
        <end position="52"/>
    </location>
</feature>
<sequence length="63" mass="6984">MTGSKATVRETKVPISAQVDERLYRRLTAVAARTGLPNAHHIRQALLAYLEQHEDSAQGDLDL</sequence>
<evidence type="ECO:0000313" key="3">
    <source>
        <dbReference type="Proteomes" id="UP000463224"/>
    </source>
</evidence>
<reference evidence="2 3" key="1">
    <citation type="submission" date="2019-12" db="EMBL/GenBank/DDBJ databases">
        <title>Nitratireductor arenosus sp. nov., Isolated from sea sand, Jeju island, South Korea.</title>
        <authorList>
            <person name="Kim W."/>
        </authorList>
    </citation>
    <scope>NUCLEOTIDE SEQUENCE [LARGE SCALE GENOMIC DNA]</scope>
    <source>
        <strain evidence="2 3">CAU 1489</strain>
    </source>
</reference>
<dbReference type="AlphaFoldDB" id="A0A844QFD2"/>
<name>A0A844QFD2_9HYPH</name>
<evidence type="ECO:0000313" key="2">
    <source>
        <dbReference type="EMBL" id="MVA97995.1"/>
    </source>
</evidence>
<dbReference type="Pfam" id="PF01402">
    <property type="entry name" value="RHH_1"/>
    <property type="match status" value="1"/>
</dbReference>
<evidence type="ECO:0000259" key="1">
    <source>
        <dbReference type="Pfam" id="PF01402"/>
    </source>
</evidence>
<dbReference type="InterPro" id="IPR002145">
    <property type="entry name" value="CopG"/>
</dbReference>
<dbReference type="InterPro" id="IPR010985">
    <property type="entry name" value="Ribbon_hlx_hlx"/>
</dbReference>
<accession>A0A844QFD2</accession>
<dbReference type="SUPFAM" id="SSF47598">
    <property type="entry name" value="Ribbon-helix-helix"/>
    <property type="match status" value="1"/>
</dbReference>
<dbReference type="Proteomes" id="UP000463224">
    <property type="component" value="Unassembled WGS sequence"/>
</dbReference>
<proteinExistence type="predicted"/>